<accession>A0A9W9S016</accession>
<evidence type="ECO:0000256" key="1">
    <source>
        <dbReference type="SAM" id="MobiDB-lite"/>
    </source>
</evidence>
<evidence type="ECO:0008006" key="4">
    <source>
        <dbReference type="Google" id="ProtNLM"/>
    </source>
</evidence>
<feature type="region of interest" description="Disordered" evidence="1">
    <location>
        <begin position="1"/>
        <end position="46"/>
    </location>
</feature>
<dbReference type="CDD" id="cd14688">
    <property type="entry name" value="bZIP_YAP"/>
    <property type="match status" value="1"/>
</dbReference>
<dbReference type="Proteomes" id="UP001147747">
    <property type="component" value="Unassembled WGS sequence"/>
</dbReference>
<sequence>MSSPDFDANLQANDDSRGKRVSRRTSRLTSQQVQHKRDLDRASQQAYRQRVKSRIKNLEDELAHVKANSGNGHQTLLHEIQSLRDENRRLQARLESIRQLADGGLYQTRDDTGLVSSGQPEPSAEARSLPQTGLAFVLQPNSPPRDGVERADRLDINRNADDFRPQNEYMTTASHEADAPSPSRATTQDHDISIRFPTHNACQFLDSNVPTSSRDFTNEAGLPLLTTHETPPPAVHSPHEFKLPASIEPVMPKHIPGIYPIEKIILNFIASRRTLAARGLPAGALLGPDYPLVQGFVNPENIRGVHPTCQTLTEILLTFRDVALPEKLAFMFVMFRTLRVRIYTWMPSRQLTGKKWQLSSSRFDYEQMPRWLRPTALQITVPHSAWIDNIPWPQMRDALIESPSRYPYSTFSALYSPNVTVNWPYDPMDAVKEVENGMILNPIFEKHIRRLKNWKLSSRFEEYLPGLAEEIHR</sequence>
<feature type="compositionally biased region" description="Basic and acidic residues" evidence="1">
    <location>
        <begin position="146"/>
        <end position="165"/>
    </location>
</feature>
<dbReference type="RefSeq" id="XP_056480648.1">
    <property type="nucleotide sequence ID" value="XM_056638659.1"/>
</dbReference>
<dbReference type="Gene3D" id="1.20.5.170">
    <property type="match status" value="1"/>
</dbReference>
<organism evidence="2 3">
    <name type="scientific">Penicillium cosmopolitanum</name>
    <dbReference type="NCBI Taxonomy" id="1131564"/>
    <lineage>
        <taxon>Eukaryota</taxon>
        <taxon>Fungi</taxon>
        <taxon>Dikarya</taxon>
        <taxon>Ascomycota</taxon>
        <taxon>Pezizomycotina</taxon>
        <taxon>Eurotiomycetes</taxon>
        <taxon>Eurotiomycetidae</taxon>
        <taxon>Eurotiales</taxon>
        <taxon>Aspergillaceae</taxon>
        <taxon>Penicillium</taxon>
    </lineage>
</organism>
<keyword evidence="3" id="KW-1185">Reference proteome</keyword>
<reference evidence="2" key="1">
    <citation type="submission" date="2022-12" db="EMBL/GenBank/DDBJ databases">
        <authorList>
            <person name="Petersen C."/>
        </authorList>
    </citation>
    <scope>NUCLEOTIDE SEQUENCE</scope>
    <source>
        <strain evidence="2">IBT 29677</strain>
    </source>
</reference>
<dbReference type="InterPro" id="IPR021833">
    <property type="entry name" value="DUF3425"/>
</dbReference>
<dbReference type="SUPFAM" id="SSF57959">
    <property type="entry name" value="Leucine zipper domain"/>
    <property type="match status" value="1"/>
</dbReference>
<dbReference type="InterPro" id="IPR046347">
    <property type="entry name" value="bZIP_sf"/>
</dbReference>
<dbReference type="Pfam" id="PF11905">
    <property type="entry name" value="DUF3425"/>
    <property type="match status" value="1"/>
</dbReference>
<dbReference type="GeneID" id="81377639"/>
<dbReference type="OrthoDB" id="10261951at2759"/>
<feature type="region of interest" description="Disordered" evidence="1">
    <location>
        <begin position="107"/>
        <end position="167"/>
    </location>
</feature>
<dbReference type="AlphaFoldDB" id="A0A9W9S016"/>
<gene>
    <name evidence="2" type="ORF">N7509_014022</name>
</gene>
<proteinExistence type="predicted"/>
<evidence type="ECO:0000313" key="3">
    <source>
        <dbReference type="Proteomes" id="UP001147747"/>
    </source>
</evidence>
<dbReference type="EMBL" id="JAPZBU010000013">
    <property type="protein sequence ID" value="KAJ5369410.1"/>
    <property type="molecule type" value="Genomic_DNA"/>
</dbReference>
<comment type="caution">
    <text evidence="2">The sequence shown here is derived from an EMBL/GenBank/DDBJ whole genome shotgun (WGS) entry which is preliminary data.</text>
</comment>
<protein>
    <recommendedName>
        <fullName evidence="4">BZIP domain-containing protein</fullName>
    </recommendedName>
</protein>
<name>A0A9W9S016_9EURO</name>
<dbReference type="PANTHER" id="PTHR37012">
    <property type="entry name" value="B-ZIP TRANSCRIPTION FACTOR (EUROFUNG)-RELATED"/>
    <property type="match status" value="1"/>
</dbReference>
<reference evidence="2" key="2">
    <citation type="journal article" date="2023" name="IMA Fungus">
        <title>Comparative genomic study of the Penicillium genus elucidates a diverse pangenome and 15 lateral gene transfer events.</title>
        <authorList>
            <person name="Petersen C."/>
            <person name="Sorensen T."/>
            <person name="Nielsen M.R."/>
            <person name="Sondergaard T.E."/>
            <person name="Sorensen J.L."/>
            <person name="Fitzpatrick D.A."/>
            <person name="Frisvad J.C."/>
            <person name="Nielsen K.L."/>
        </authorList>
    </citation>
    <scope>NUCLEOTIDE SEQUENCE</scope>
    <source>
        <strain evidence="2">IBT 29677</strain>
    </source>
</reference>
<evidence type="ECO:0000313" key="2">
    <source>
        <dbReference type="EMBL" id="KAJ5369410.1"/>
    </source>
</evidence>
<dbReference type="PANTHER" id="PTHR37012:SF2">
    <property type="entry name" value="BZIP DOMAIN-CONTAINING PROTEIN-RELATED"/>
    <property type="match status" value="1"/>
</dbReference>
<dbReference type="GO" id="GO:0003700">
    <property type="term" value="F:DNA-binding transcription factor activity"/>
    <property type="evidence" value="ECO:0007669"/>
    <property type="project" value="InterPro"/>
</dbReference>